<dbReference type="OrthoDB" id="1490291at2"/>
<dbReference type="InterPro" id="IPR036291">
    <property type="entry name" value="NAD(P)-bd_dom_sf"/>
</dbReference>
<accession>A0A2P8E3B4</accession>
<feature type="domain" description="NAD-dependent epimerase/dehydratase" evidence="2">
    <location>
        <begin position="3"/>
        <end position="206"/>
    </location>
</feature>
<evidence type="ECO:0000259" key="2">
    <source>
        <dbReference type="Pfam" id="PF01370"/>
    </source>
</evidence>
<gene>
    <name evidence="3" type="ORF">CLV48_106206</name>
</gene>
<evidence type="ECO:0000313" key="4">
    <source>
        <dbReference type="Proteomes" id="UP000240708"/>
    </source>
</evidence>
<dbReference type="Proteomes" id="UP000240708">
    <property type="component" value="Unassembled WGS sequence"/>
</dbReference>
<protein>
    <submittedName>
        <fullName evidence="3">Nucleoside-diphosphate-sugar epimerase</fullName>
    </submittedName>
</protein>
<dbReference type="AlphaFoldDB" id="A0A2P8E3B4"/>
<evidence type="ECO:0000313" key="3">
    <source>
        <dbReference type="EMBL" id="PSL03965.1"/>
    </source>
</evidence>
<dbReference type="EMBL" id="PYGF01000006">
    <property type="protein sequence ID" value="PSL03965.1"/>
    <property type="molecule type" value="Genomic_DNA"/>
</dbReference>
<comment type="similarity">
    <text evidence="1">Belongs to the NAD(P)-dependent epimerase/dehydratase family.</text>
</comment>
<reference evidence="3 4" key="1">
    <citation type="submission" date="2018-03" db="EMBL/GenBank/DDBJ databases">
        <title>Genomic Encyclopedia of Archaeal and Bacterial Type Strains, Phase II (KMG-II): from individual species to whole genera.</title>
        <authorList>
            <person name="Goeker M."/>
        </authorList>
    </citation>
    <scope>NUCLEOTIDE SEQUENCE [LARGE SCALE GENOMIC DNA]</scope>
    <source>
        <strain evidence="3 4">DSM 28057</strain>
    </source>
</reference>
<evidence type="ECO:0000256" key="1">
    <source>
        <dbReference type="ARBA" id="ARBA00007637"/>
    </source>
</evidence>
<dbReference type="InterPro" id="IPR001509">
    <property type="entry name" value="Epimerase_deHydtase"/>
</dbReference>
<dbReference type="SUPFAM" id="SSF51735">
    <property type="entry name" value="NAD(P)-binding Rossmann-fold domains"/>
    <property type="match status" value="1"/>
</dbReference>
<keyword evidence="4" id="KW-1185">Reference proteome</keyword>
<comment type="caution">
    <text evidence="3">The sequence shown here is derived from an EMBL/GenBank/DDBJ whole genome shotgun (WGS) entry which is preliminary data.</text>
</comment>
<proteinExistence type="inferred from homology"/>
<sequence>MCVLLTGYSGFLGKIIFEQLKSTSIPVQTLGKGKEVDFQADLSESIPELPPFDRVIHVAGKAHIYPKTEAEKQGFFTVNEKGTIHLCQALEKSGALPKQFVFISTVAVYGREFGIRITEEEPLLGDTPYALSKIRAEEFLQAWGKQHGVKILILRLPLIAGPNPPGNLGKMMQAIPKGRYLSIGGGKARKSMVLASDVAELIVKSEEAEGIYNLTDGIHPSFRELEELICRHYQVALPKILPLGVAKVLGRVGDFLPFSPVNSSTIDKMTLDLTFDDSKARRELGWRPRSVLDHLFE</sequence>
<organism evidence="3 4">
    <name type="scientific">Cecembia rubra</name>
    <dbReference type="NCBI Taxonomy" id="1485585"/>
    <lineage>
        <taxon>Bacteria</taxon>
        <taxon>Pseudomonadati</taxon>
        <taxon>Bacteroidota</taxon>
        <taxon>Cytophagia</taxon>
        <taxon>Cytophagales</taxon>
        <taxon>Cyclobacteriaceae</taxon>
        <taxon>Cecembia</taxon>
    </lineage>
</organism>
<dbReference type="Gene3D" id="3.40.50.720">
    <property type="entry name" value="NAD(P)-binding Rossmann-like Domain"/>
    <property type="match status" value="1"/>
</dbReference>
<dbReference type="Pfam" id="PF01370">
    <property type="entry name" value="Epimerase"/>
    <property type="match status" value="1"/>
</dbReference>
<dbReference type="PANTHER" id="PTHR43000">
    <property type="entry name" value="DTDP-D-GLUCOSE 4,6-DEHYDRATASE-RELATED"/>
    <property type="match status" value="1"/>
</dbReference>
<name>A0A2P8E3B4_9BACT</name>